<reference evidence="1" key="1">
    <citation type="submission" date="2023-04" db="EMBL/GenBank/DDBJ databases">
        <title>Ambrosiozyma monospora NBRC 10751.</title>
        <authorList>
            <person name="Ichikawa N."/>
            <person name="Sato H."/>
            <person name="Tonouchi N."/>
        </authorList>
    </citation>
    <scope>NUCLEOTIDE SEQUENCE</scope>
    <source>
        <strain evidence="1">NBRC 10751</strain>
    </source>
</reference>
<comment type="caution">
    <text evidence="1">The sequence shown here is derived from an EMBL/GenBank/DDBJ whole genome shotgun (WGS) entry which is preliminary data.</text>
</comment>
<dbReference type="EMBL" id="BSXS01011983">
    <property type="protein sequence ID" value="GMF01617.1"/>
    <property type="molecule type" value="Genomic_DNA"/>
</dbReference>
<evidence type="ECO:0000313" key="1">
    <source>
        <dbReference type="EMBL" id="GMF01617.1"/>
    </source>
</evidence>
<gene>
    <name evidence="1" type="ORF">Amon02_001129700</name>
</gene>
<sequence>MERNWMATIADENPNEREAVAASIPSSEPMALLINGFLENLKFQTKKAIARTPLKTKHAMTAAAFQEYCPTPNEMANKTRTIDEIMKKLPKRSNFLNFCKNVPSGVLGLKLMMKIGTITPPKHKLI</sequence>
<protein>
    <submittedName>
        <fullName evidence="1">Unnamed protein product</fullName>
    </submittedName>
</protein>
<proteinExistence type="predicted"/>
<keyword evidence="2" id="KW-1185">Reference proteome</keyword>
<organism evidence="1 2">
    <name type="scientific">Ambrosiozyma monospora</name>
    <name type="common">Yeast</name>
    <name type="synonym">Endomycopsis monosporus</name>
    <dbReference type="NCBI Taxonomy" id="43982"/>
    <lineage>
        <taxon>Eukaryota</taxon>
        <taxon>Fungi</taxon>
        <taxon>Dikarya</taxon>
        <taxon>Ascomycota</taxon>
        <taxon>Saccharomycotina</taxon>
        <taxon>Pichiomycetes</taxon>
        <taxon>Pichiales</taxon>
        <taxon>Pichiaceae</taxon>
        <taxon>Ambrosiozyma</taxon>
    </lineage>
</organism>
<accession>A0ACB5U5A0</accession>
<evidence type="ECO:0000313" key="2">
    <source>
        <dbReference type="Proteomes" id="UP001165064"/>
    </source>
</evidence>
<dbReference type="Proteomes" id="UP001165064">
    <property type="component" value="Unassembled WGS sequence"/>
</dbReference>
<name>A0ACB5U5A0_AMBMO</name>